<dbReference type="SUPFAM" id="SSF48452">
    <property type="entry name" value="TPR-like"/>
    <property type="match status" value="2"/>
</dbReference>
<dbReference type="SMART" id="SM00028">
    <property type="entry name" value="TPR"/>
    <property type="match status" value="7"/>
</dbReference>
<accession>A0A934W2B0</accession>
<keyword evidence="3" id="KW-1185">Reference proteome</keyword>
<dbReference type="InterPro" id="IPR019734">
    <property type="entry name" value="TPR_rpt"/>
</dbReference>
<comment type="caution">
    <text evidence="2">The sequence shown here is derived from an EMBL/GenBank/DDBJ whole genome shotgun (WGS) entry which is preliminary data.</text>
</comment>
<keyword evidence="1" id="KW-0802">TPR repeat</keyword>
<feature type="repeat" description="TPR" evidence="1">
    <location>
        <begin position="152"/>
        <end position="185"/>
    </location>
</feature>
<reference evidence="2" key="1">
    <citation type="submission" date="2021-01" db="EMBL/GenBank/DDBJ databases">
        <title>Genome sequence of strain Noviherbaspirillum sp. DKR-6.</title>
        <authorList>
            <person name="Chaudhary D.K."/>
        </authorList>
    </citation>
    <scope>NUCLEOTIDE SEQUENCE</scope>
    <source>
        <strain evidence="2">DKR-6</strain>
    </source>
</reference>
<dbReference type="RefSeq" id="WP_200593251.1">
    <property type="nucleotide sequence ID" value="NZ_JAEPBG010000006.1"/>
</dbReference>
<evidence type="ECO:0000313" key="3">
    <source>
        <dbReference type="Proteomes" id="UP000622890"/>
    </source>
</evidence>
<gene>
    <name evidence="2" type="ORF">JJB74_15975</name>
</gene>
<dbReference type="Pfam" id="PF01075">
    <property type="entry name" value="Glyco_transf_9"/>
    <property type="match status" value="1"/>
</dbReference>
<dbReference type="AlphaFoldDB" id="A0A934W2B0"/>
<dbReference type="PANTHER" id="PTHR44366">
    <property type="entry name" value="UDP-N-ACETYLGLUCOSAMINE--PEPTIDE N-ACETYLGLUCOSAMINYLTRANSFERASE 110 KDA SUBUNIT"/>
    <property type="match status" value="1"/>
</dbReference>
<dbReference type="InterPro" id="IPR037919">
    <property type="entry name" value="OGT"/>
</dbReference>
<name>A0A934W2B0_9BURK</name>
<dbReference type="EMBL" id="JAEPBG010000006">
    <property type="protein sequence ID" value="MBK4736121.1"/>
    <property type="molecule type" value="Genomic_DNA"/>
</dbReference>
<dbReference type="Gene3D" id="3.40.50.2000">
    <property type="entry name" value="Glycogen Phosphorylase B"/>
    <property type="match status" value="1"/>
</dbReference>
<dbReference type="Proteomes" id="UP000622890">
    <property type="component" value="Unassembled WGS sequence"/>
</dbReference>
<evidence type="ECO:0000313" key="2">
    <source>
        <dbReference type="EMBL" id="MBK4736121.1"/>
    </source>
</evidence>
<dbReference type="PROSITE" id="PS50005">
    <property type="entry name" value="TPR"/>
    <property type="match status" value="5"/>
</dbReference>
<feature type="repeat" description="TPR" evidence="1">
    <location>
        <begin position="84"/>
        <end position="117"/>
    </location>
</feature>
<dbReference type="Pfam" id="PF13432">
    <property type="entry name" value="TPR_16"/>
    <property type="match status" value="3"/>
</dbReference>
<feature type="repeat" description="TPR" evidence="1">
    <location>
        <begin position="186"/>
        <end position="219"/>
    </location>
</feature>
<dbReference type="GO" id="GO:0097363">
    <property type="term" value="F:protein O-acetylglucosaminyltransferase activity"/>
    <property type="evidence" value="ECO:0007669"/>
    <property type="project" value="TreeGrafter"/>
</dbReference>
<dbReference type="GO" id="GO:0006493">
    <property type="term" value="P:protein O-linked glycosylation"/>
    <property type="evidence" value="ECO:0007669"/>
    <property type="project" value="InterPro"/>
</dbReference>
<dbReference type="InterPro" id="IPR002201">
    <property type="entry name" value="Glyco_trans_9"/>
</dbReference>
<dbReference type="PANTHER" id="PTHR44366:SF1">
    <property type="entry name" value="UDP-N-ACETYLGLUCOSAMINE--PEPTIDE N-ACETYLGLUCOSAMINYLTRANSFERASE 110 KDA SUBUNIT"/>
    <property type="match status" value="1"/>
</dbReference>
<proteinExistence type="predicted"/>
<dbReference type="InterPro" id="IPR011990">
    <property type="entry name" value="TPR-like_helical_dom_sf"/>
</dbReference>
<feature type="repeat" description="TPR" evidence="1">
    <location>
        <begin position="220"/>
        <end position="253"/>
    </location>
</feature>
<organism evidence="2 3">
    <name type="scientific">Noviherbaspirillum pedocola</name>
    <dbReference type="NCBI Taxonomy" id="2801341"/>
    <lineage>
        <taxon>Bacteria</taxon>
        <taxon>Pseudomonadati</taxon>
        <taxon>Pseudomonadota</taxon>
        <taxon>Betaproteobacteria</taxon>
        <taxon>Burkholderiales</taxon>
        <taxon>Oxalobacteraceae</taxon>
        <taxon>Noviherbaspirillum</taxon>
    </lineage>
</organism>
<evidence type="ECO:0000256" key="1">
    <source>
        <dbReference type="PROSITE-ProRule" id="PRU00339"/>
    </source>
</evidence>
<dbReference type="Gene3D" id="1.25.40.10">
    <property type="entry name" value="Tetratricopeptide repeat domain"/>
    <property type="match status" value="2"/>
</dbReference>
<sequence>MRQDRTFAWPASLAWKRKFSFSFRLCAFKATITRLFPHGAGVATWKTRKCTMPVSHSTSWFLRSVMPKRNKPVRAKDPGAAPDVKQRFEAAFAFHQRGALDDAMRLYEEVLALSPNHHKALHGVGAIAFQCGDYASAAGFFGRSAAYHPHNAHTLYHLGCAYQALGQMEDALCCYDRAIILTPGLYEAHANRGVVQSELGRPQDALASFDRALALRPQSANDLANRATVLRELGQMEEALASSEEALQMEPLHAKAHYIRATILASLERLDAALDSYDAAIACQPDYAAAHMDRGVVLRDSCRVDEAVLSFERAIALKPDAPAAYFNESLAVLLRGDLRPGWELYEARWLCQPMMRKPRFSQPEWTGMEWGHGKTLLLYAEQGLGDTIQFCRYALLAKALFARVVLEVQPALVGVLRGLPGVHVVAAGDPRPAFDYHAALMSMPRLFKTDLQSIPFRAPYIAADASKVRAWHDRLGPKTRPRVGLVWNGGLRADRPDLAAVNRRRNLTLEQIAQLRCDGIDFYSLQKGEPAESELRLRRDEVWPESNLHSHADMLHDFSDTAALISNLDLVISVDTSTAHLAAAMGKPVWILNRFDTCWRWLLDRRDSPWYSSAVVYRQPRAGDWESVIAQMREDLLALAK</sequence>
<protein>
    <submittedName>
        <fullName evidence="2">Glycosyltransferase family protein</fullName>
    </submittedName>
</protein>
<dbReference type="SUPFAM" id="SSF53756">
    <property type="entry name" value="UDP-Glycosyltransferase/glycogen phosphorylase"/>
    <property type="match status" value="1"/>
</dbReference>
<feature type="repeat" description="TPR" evidence="1">
    <location>
        <begin position="288"/>
        <end position="321"/>
    </location>
</feature>